<protein>
    <submittedName>
        <fullName evidence="1">Uncharacterized protein</fullName>
    </submittedName>
</protein>
<reference evidence="1 2" key="1">
    <citation type="submission" date="2014-12" db="EMBL/GenBank/DDBJ databases">
        <title>Draft genome sequences of 10 type strains of Lactococcus.</title>
        <authorList>
            <person name="Sun Z."/>
            <person name="Zhong Z."/>
            <person name="Liu W."/>
            <person name="Zhang W."/>
            <person name="Zhang H."/>
        </authorList>
    </citation>
    <scope>NUCLEOTIDE SEQUENCE [LARGE SCALE GENOMIC DNA]</scope>
    <source>
        <strain evidence="1 2">JCM 16395</strain>
    </source>
</reference>
<dbReference type="RefSeq" id="WP_096819189.1">
    <property type="nucleotide sequence ID" value="NZ_JXJU01000025.1"/>
</dbReference>
<accession>A0A2A5RI43</accession>
<keyword evidence="2" id="KW-1185">Reference proteome</keyword>
<sequence>MARKTLKQIEEDEKKMLNDLSKNKTDNIDTTEKRELFKNIENKVQKKNTSYDEIKKHFEKTGIGKQGSFYLNEDLMKLFRKKTFEEGISIAEVVRKLLVQDYFTEDELREIYIKEELN</sequence>
<dbReference type="STRING" id="1291764.GCA_001311235_03069"/>
<evidence type="ECO:0000313" key="2">
    <source>
        <dbReference type="Proteomes" id="UP000218181"/>
    </source>
</evidence>
<dbReference type="Proteomes" id="UP000218181">
    <property type="component" value="Unassembled WGS sequence"/>
</dbReference>
<name>A0A2A5RI43_9LACT</name>
<proteinExistence type="predicted"/>
<dbReference type="AlphaFoldDB" id="A0A2A5RI43"/>
<organism evidence="1 2">
    <name type="scientific">Lactococcus fujiensis JCM 16395</name>
    <dbReference type="NCBI Taxonomy" id="1291764"/>
    <lineage>
        <taxon>Bacteria</taxon>
        <taxon>Bacillati</taxon>
        <taxon>Bacillota</taxon>
        <taxon>Bacilli</taxon>
        <taxon>Lactobacillales</taxon>
        <taxon>Streptococcaceae</taxon>
        <taxon>Lactococcus</taxon>
    </lineage>
</organism>
<gene>
    <name evidence="1" type="ORF">RT41_GL000923</name>
</gene>
<evidence type="ECO:0000313" key="1">
    <source>
        <dbReference type="EMBL" id="PCR98743.1"/>
    </source>
</evidence>
<dbReference type="EMBL" id="JXJU01000025">
    <property type="protein sequence ID" value="PCR98743.1"/>
    <property type="molecule type" value="Genomic_DNA"/>
</dbReference>
<comment type="caution">
    <text evidence="1">The sequence shown here is derived from an EMBL/GenBank/DDBJ whole genome shotgun (WGS) entry which is preliminary data.</text>
</comment>